<dbReference type="Gene3D" id="3.30.360.10">
    <property type="entry name" value="Dihydrodipicolinate Reductase, domain 2"/>
    <property type="match status" value="1"/>
</dbReference>
<proteinExistence type="predicted"/>
<organism evidence="3 4">
    <name type="scientific">Ectopseudomonas khazarica</name>
    <dbReference type="NCBI Taxonomy" id="2502979"/>
    <lineage>
        <taxon>Bacteria</taxon>
        <taxon>Pseudomonadati</taxon>
        <taxon>Pseudomonadota</taxon>
        <taxon>Gammaproteobacteria</taxon>
        <taxon>Pseudomonadales</taxon>
        <taxon>Pseudomonadaceae</taxon>
        <taxon>Ectopseudomonas</taxon>
    </lineage>
</organism>
<dbReference type="SUPFAM" id="SSF51735">
    <property type="entry name" value="NAD(P)-binding Rossmann-fold domains"/>
    <property type="match status" value="1"/>
</dbReference>
<gene>
    <name evidence="3" type="ORF">ACEVAQ_04190</name>
</gene>
<evidence type="ECO:0000313" key="3">
    <source>
        <dbReference type="EMBL" id="MFH6597909.1"/>
    </source>
</evidence>
<accession>A0ABW7MAV7</accession>
<dbReference type="Proteomes" id="UP001609932">
    <property type="component" value="Unassembled WGS sequence"/>
</dbReference>
<comment type="caution">
    <text evidence="3">The sequence shown here is derived from an EMBL/GenBank/DDBJ whole genome shotgun (WGS) entry which is preliminary data.</text>
</comment>
<dbReference type="Gene3D" id="3.40.50.720">
    <property type="entry name" value="NAD(P)-binding Rossmann-like Domain"/>
    <property type="match status" value="1"/>
</dbReference>
<reference evidence="3 4" key="1">
    <citation type="submission" date="2024-09" db="EMBL/GenBank/DDBJ databases">
        <title>Elucidation of the Bokeelamides from Bacteria Associated with Moon Snail Egg Collars.</title>
        <authorList>
            <person name="Campbell R."/>
            <person name="Piedl K."/>
            <person name="Mevers E."/>
        </authorList>
    </citation>
    <scope>NUCLEOTIDE SEQUENCE [LARGE SCALE GENOMIC DNA]</scope>
    <source>
        <strain evidence="3 4">EM133</strain>
    </source>
</reference>
<keyword evidence="4" id="KW-1185">Reference proteome</keyword>
<evidence type="ECO:0000313" key="4">
    <source>
        <dbReference type="Proteomes" id="UP001609932"/>
    </source>
</evidence>
<dbReference type="InterPro" id="IPR036291">
    <property type="entry name" value="NAD(P)-bd_dom_sf"/>
</dbReference>
<sequence length="337" mass="36467">MKFAIIGLGRMGRRHVQLALNLGFEILGVYDFFQGAIDETLKEFPKLADKVFSSAEDLLEKSGAQLLAVSTTAPSHAEFVCKAAESGFRYILCEKPMAVSLAEADAMVASCARHGVQLAVNHQMQFMEQYTKIRDMIGSGEFGPLRSITVHASNFGLAMNAVHYFEMFRYVTGETLASVQCWIDSEKVPNPRGPQYSDYSGQLRGLSASGVRLNLEAGGDLGHGIQVIYGCRNGQIIVDELAGSVRAIRRKAEFTALPTTRYGMPVDVESFSIAPADVLEPTACVWRAMLAGQSFPDGNVGQHALAVLVAAYISGEANAALTAVDDSLPKQKTFSWA</sequence>
<evidence type="ECO:0000256" key="1">
    <source>
        <dbReference type="ARBA" id="ARBA00023002"/>
    </source>
</evidence>
<dbReference type="RefSeq" id="WP_395272269.1">
    <property type="nucleotide sequence ID" value="NZ_JBHEGD010000001.1"/>
</dbReference>
<dbReference type="PANTHER" id="PTHR43818">
    <property type="entry name" value="BCDNA.GH03377"/>
    <property type="match status" value="1"/>
</dbReference>
<dbReference type="InterPro" id="IPR000683">
    <property type="entry name" value="Gfo/Idh/MocA-like_OxRdtase_N"/>
</dbReference>
<feature type="domain" description="Gfo/Idh/MocA-like oxidoreductase N-terminal" evidence="2">
    <location>
        <begin position="1"/>
        <end position="122"/>
    </location>
</feature>
<dbReference type="Pfam" id="PF01408">
    <property type="entry name" value="GFO_IDH_MocA"/>
    <property type="match status" value="1"/>
</dbReference>
<protein>
    <submittedName>
        <fullName evidence="3">Gfo/Idh/MocA family protein</fullName>
    </submittedName>
</protein>
<name>A0ABW7MAV7_9GAMM</name>
<dbReference type="InterPro" id="IPR050463">
    <property type="entry name" value="Gfo/Idh/MocA_oxidrdct_glycsds"/>
</dbReference>
<evidence type="ECO:0000259" key="2">
    <source>
        <dbReference type="Pfam" id="PF01408"/>
    </source>
</evidence>
<keyword evidence="1" id="KW-0560">Oxidoreductase</keyword>
<dbReference type="EMBL" id="JBHEGD010000001">
    <property type="protein sequence ID" value="MFH6597909.1"/>
    <property type="molecule type" value="Genomic_DNA"/>
</dbReference>
<dbReference type="PANTHER" id="PTHR43818:SF11">
    <property type="entry name" value="BCDNA.GH03377"/>
    <property type="match status" value="1"/>
</dbReference>
<dbReference type="SUPFAM" id="SSF55347">
    <property type="entry name" value="Glyceraldehyde-3-phosphate dehydrogenase-like, C-terminal domain"/>
    <property type="match status" value="1"/>
</dbReference>